<gene>
    <name evidence="1" type="ORF">SAMN02927921_01910</name>
</gene>
<keyword evidence="2" id="KW-1185">Reference proteome</keyword>
<dbReference type="OrthoDB" id="9791538at2"/>
<dbReference type="InterPro" id="IPR015946">
    <property type="entry name" value="KH_dom-like_a/b"/>
</dbReference>
<reference evidence="1 2" key="1">
    <citation type="submission" date="2016-11" db="EMBL/GenBank/DDBJ databases">
        <authorList>
            <person name="Jaros S."/>
            <person name="Januszkiewicz K."/>
            <person name="Wedrychowicz H."/>
        </authorList>
    </citation>
    <scope>NUCLEOTIDE SEQUENCE [LARGE SCALE GENOMIC DNA]</scope>
    <source>
        <strain evidence="1 2">CGMCC 1.12145</strain>
    </source>
</reference>
<dbReference type="Pfam" id="PF02566">
    <property type="entry name" value="OsmC"/>
    <property type="match status" value="1"/>
</dbReference>
<dbReference type="SUPFAM" id="SSF82784">
    <property type="entry name" value="OsmC-like"/>
    <property type="match status" value="1"/>
</dbReference>
<sequence>MASKNGVTVTNGLDNYYTEAISGEHTFYIDEPEKVGGKDKAPAPTDYVLGALASCTAITIRMYAERKGWEVGIIRVNAALAPVMTADGLRQRMKKEVAFEKDLTEEQVARLLEIGEKCPVSKMLKAEVEMLMEHREYRE</sequence>
<evidence type="ECO:0000313" key="1">
    <source>
        <dbReference type="EMBL" id="SFW49501.1"/>
    </source>
</evidence>
<proteinExistence type="predicted"/>
<dbReference type="Proteomes" id="UP000182248">
    <property type="component" value="Unassembled WGS sequence"/>
</dbReference>
<dbReference type="InterPro" id="IPR003718">
    <property type="entry name" value="OsmC/Ohr_fam"/>
</dbReference>
<dbReference type="RefSeq" id="WP_072317140.1">
    <property type="nucleotide sequence ID" value="NZ_FPJE01000009.1"/>
</dbReference>
<name>A0A1K1PPX4_9FLAO</name>
<dbReference type="PANTHER" id="PTHR39624">
    <property type="entry name" value="PROTEIN INVOLVED IN RIMO-MEDIATED BETA-METHYLTHIOLATION OF RIBOSOMAL PROTEIN S12 YCAO"/>
    <property type="match status" value="1"/>
</dbReference>
<dbReference type="EMBL" id="FPJE01000009">
    <property type="protein sequence ID" value="SFW49501.1"/>
    <property type="molecule type" value="Genomic_DNA"/>
</dbReference>
<accession>A0A1K1PPX4</accession>
<organism evidence="1 2">
    <name type="scientific">Sinomicrobium oceani</name>
    <dbReference type="NCBI Taxonomy" id="1150368"/>
    <lineage>
        <taxon>Bacteria</taxon>
        <taxon>Pseudomonadati</taxon>
        <taxon>Bacteroidota</taxon>
        <taxon>Flavobacteriia</taxon>
        <taxon>Flavobacteriales</taxon>
        <taxon>Flavobacteriaceae</taxon>
        <taxon>Sinomicrobium</taxon>
    </lineage>
</organism>
<dbReference type="AlphaFoldDB" id="A0A1K1PPX4"/>
<dbReference type="Gene3D" id="3.30.300.20">
    <property type="match status" value="1"/>
</dbReference>
<dbReference type="InterPro" id="IPR036102">
    <property type="entry name" value="OsmC/Ohrsf"/>
</dbReference>
<evidence type="ECO:0000313" key="2">
    <source>
        <dbReference type="Proteomes" id="UP000182248"/>
    </source>
</evidence>
<protein>
    <submittedName>
        <fullName evidence="1">Putative redox protein</fullName>
    </submittedName>
</protein>
<dbReference type="PANTHER" id="PTHR39624:SF2">
    <property type="entry name" value="OSMC-LIKE PROTEIN"/>
    <property type="match status" value="1"/>
</dbReference>
<dbReference type="STRING" id="1150368.SAMN02927921_01910"/>